<dbReference type="InterPro" id="IPR003010">
    <property type="entry name" value="C-N_Hydrolase"/>
</dbReference>
<accession>A0A520KS76</accession>
<protein>
    <submittedName>
        <fullName evidence="2">Carbon-nitrogen family hydrolase</fullName>
    </submittedName>
</protein>
<proteinExistence type="predicted"/>
<organism evidence="2 3">
    <name type="scientific">Methanoliparum thermophilum</name>
    <dbReference type="NCBI Taxonomy" id="2491083"/>
    <lineage>
        <taxon>Archaea</taxon>
        <taxon>Methanobacteriati</taxon>
        <taxon>Methanobacteriota</taxon>
        <taxon>Candidatus Methanoliparia</taxon>
        <taxon>Candidatus Methanoliparales</taxon>
        <taxon>Candidatus Methanoliparaceae</taxon>
        <taxon>Candidatus Methanoliparum</taxon>
    </lineage>
</organism>
<evidence type="ECO:0000259" key="1">
    <source>
        <dbReference type="PROSITE" id="PS50263"/>
    </source>
</evidence>
<gene>
    <name evidence="2" type="ORF">EF806_03670</name>
</gene>
<keyword evidence="2" id="KW-0378">Hydrolase</keyword>
<name>A0A520KS76_METT2</name>
<dbReference type="EMBL" id="RXIF01000006">
    <property type="protein sequence ID" value="RZN64453.1"/>
    <property type="molecule type" value="Genomic_DNA"/>
</dbReference>
<dbReference type="Gene3D" id="3.60.110.10">
    <property type="entry name" value="Carbon-nitrogen hydrolase"/>
    <property type="match status" value="1"/>
</dbReference>
<dbReference type="SUPFAM" id="SSF56317">
    <property type="entry name" value="Carbon-nitrogen hydrolase"/>
    <property type="match status" value="1"/>
</dbReference>
<evidence type="ECO:0000313" key="3">
    <source>
        <dbReference type="Proteomes" id="UP000317158"/>
    </source>
</evidence>
<dbReference type="Proteomes" id="UP000317158">
    <property type="component" value="Unassembled WGS sequence"/>
</dbReference>
<dbReference type="PANTHER" id="PTHR23088">
    <property type="entry name" value="NITRILASE-RELATED"/>
    <property type="match status" value="1"/>
</dbReference>
<feature type="domain" description="CN hydrolase" evidence="1">
    <location>
        <begin position="1"/>
        <end position="227"/>
    </location>
</feature>
<sequence length="263" mass="30005">MRISLAQIDIVQDNKKENIDKALEFIKTADKRGSDVCVLPELFIGRNINNAESIEDYTIKTLIKNSNIGIIFSFMEKFGGCIYNTAVILEKNIILGKYRKIHLFRPMDEDKQFSSGCKPLLFNLNNIKSSVVICYDIRFPELITNLCINGAKIIYVVANFPHPKLNHWRILLKARAIENQIFIVACNSVGVNDKDVFFGHSIVIDPTGEVVMEGGKDEELLTTDIDINKVDFERKKCFYLEDRKEECYKIKNKGSNGQKLTIS</sequence>
<comment type="caution">
    <text evidence="2">The sequence shown here is derived from an EMBL/GenBank/DDBJ whole genome shotgun (WGS) entry which is preliminary data.</text>
</comment>
<dbReference type="PANTHER" id="PTHR23088:SF27">
    <property type="entry name" value="DEAMINATED GLUTATHIONE AMIDASE"/>
    <property type="match status" value="1"/>
</dbReference>
<dbReference type="AlphaFoldDB" id="A0A520KS76"/>
<evidence type="ECO:0000313" key="2">
    <source>
        <dbReference type="EMBL" id="RZN64453.1"/>
    </source>
</evidence>
<dbReference type="InterPro" id="IPR036526">
    <property type="entry name" value="C-N_Hydrolase_sf"/>
</dbReference>
<dbReference type="GO" id="GO:0016787">
    <property type="term" value="F:hydrolase activity"/>
    <property type="evidence" value="ECO:0007669"/>
    <property type="project" value="UniProtKB-KW"/>
</dbReference>
<dbReference type="Pfam" id="PF00795">
    <property type="entry name" value="CN_hydrolase"/>
    <property type="match status" value="1"/>
</dbReference>
<dbReference type="PROSITE" id="PS50263">
    <property type="entry name" value="CN_HYDROLASE"/>
    <property type="match status" value="1"/>
</dbReference>
<reference evidence="2 3" key="1">
    <citation type="journal article" date="2019" name="Nat. Microbiol.">
        <title>Wide diversity of methane and short-chain alkane metabolisms in uncultured archaea.</title>
        <authorList>
            <person name="Borrel G."/>
            <person name="Adam P.S."/>
            <person name="McKay L.J."/>
            <person name="Chen L.X."/>
            <person name="Sierra-Garcia I.N."/>
            <person name="Sieber C.M."/>
            <person name="Letourneur Q."/>
            <person name="Ghozlane A."/>
            <person name="Andersen G.L."/>
            <person name="Li W.J."/>
            <person name="Hallam S.J."/>
            <person name="Muyzer G."/>
            <person name="de Oliveira V.M."/>
            <person name="Inskeep W.P."/>
            <person name="Banfield J.F."/>
            <person name="Gribaldo S."/>
        </authorList>
    </citation>
    <scope>NUCLEOTIDE SEQUENCE [LARGE SCALE GENOMIC DNA]</scope>
    <source>
        <strain evidence="2">NM1a</strain>
    </source>
</reference>